<gene>
    <name evidence="2" type="ORF">PPYR1160_LOCUS14150</name>
</gene>
<evidence type="ECO:0000259" key="1">
    <source>
        <dbReference type="PROSITE" id="PS50853"/>
    </source>
</evidence>
<dbReference type="Gene3D" id="2.60.40.10">
    <property type="entry name" value="Immunoglobulins"/>
    <property type="match status" value="1"/>
</dbReference>
<dbReference type="SMART" id="SM00060">
    <property type="entry name" value="FN3"/>
    <property type="match status" value="1"/>
</dbReference>
<organism evidence="2">
    <name type="scientific">Pinguiococcus pyrenoidosus</name>
    <dbReference type="NCBI Taxonomy" id="172671"/>
    <lineage>
        <taxon>Eukaryota</taxon>
        <taxon>Sar</taxon>
        <taxon>Stramenopiles</taxon>
        <taxon>Ochrophyta</taxon>
        <taxon>Pinguiophyceae</taxon>
        <taxon>Pinguiochrysidales</taxon>
        <taxon>Pinguiochrysidaceae</taxon>
        <taxon>Pinguiococcus</taxon>
    </lineage>
</organism>
<dbReference type="CDD" id="cd00063">
    <property type="entry name" value="FN3"/>
    <property type="match status" value="1"/>
</dbReference>
<dbReference type="InterPro" id="IPR003961">
    <property type="entry name" value="FN3_dom"/>
</dbReference>
<dbReference type="PROSITE" id="PS50853">
    <property type="entry name" value="FN3"/>
    <property type="match status" value="1"/>
</dbReference>
<dbReference type="InterPro" id="IPR036116">
    <property type="entry name" value="FN3_sf"/>
</dbReference>
<sequence length="109" mass="12105">MATSVATPGKPGYIDANETTLTIRWDPVDCDAYHVQHKQPHQAWSEAIELYIEGQNSLEVRVVDLLPQTTYELRVVAEKDGKRSEPGPQISLDTAAIDCGPKKRRCVVS</sequence>
<evidence type="ECO:0000313" key="2">
    <source>
        <dbReference type="EMBL" id="CAD8264647.1"/>
    </source>
</evidence>
<feature type="domain" description="Fibronectin type-III" evidence="1">
    <location>
        <begin position="7"/>
        <end position="97"/>
    </location>
</feature>
<reference evidence="2" key="1">
    <citation type="submission" date="2021-01" db="EMBL/GenBank/DDBJ databases">
        <authorList>
            <person name="Corre E."/>
            <person name="Pelletier E."/>
            <person name="Niang G."/>
            <person name="Scheremetjew M."/>
            <person name="Finn R."/>
            <person name="Kale V."/>
            <person name="Holt S."/>
            <person name="Cochrane G."/>
            <person name="Meng A."/>
            <person name="Brown T."/>
            <person name="Cohen L."/>
        </authorList>
    </citation>
    <scope>NUCLEOTIDE SEQUENCE</scope>
    <source>
        <strain evidence="2">CCMP2078</strain>
    </source>
</reference>
<dbReference type="AlphaFoldDB" id="A0A7R9UFC2"/>
<protein>
    <recommendedName>
        <fullName evidence="1">Fibronectin type-III domain-containing protein</fullName>
    </recommendedName>
</protein>
<proteinExistence type="predicted"/>
<dbReference type="SUPFAM" id="SSF49265">
    <property type="entry name" value="Fibronectin type III"/>
    <property type="match status" value="1"/>
</dbReference>
<dbReference type="EMBL" id="HBEA01018614">
    <property type="protein sequence ID" value="CAD8264647.1"/>
    <property type="molecule type" value="Transcribed_RNA"/>
</dbReference>
<dbReference type="Pfam" id="PF00041">
    <property type="entry name" value="fn3"/>
    <property type="match status" value="1"/>
</dbReference>
<accession>A0A7R9UFC2</accession>
<dbReference type="InterPro" id="IPR013783">
    <property type="entry name" value="Ig-like_fold"/>
</dbReference>
<name>A0A7R9UFC2_9STRA</name>